<evidence type="ECO:0000256" key="2">
    <source>
        <dbReference type="ARBA" id="ARBA00023015"/>
    </source>
</evidence>
<dbReference type="PANTHER" id="PTHR43214">
    <property type="entry name" value="TWO-COMPONENT RESPONSE REGULATOR"/>
    <property type="match status" value="1"/>
</dbReference>
<organism evidence="8 9">
    <name type="scientific">Actinomadura verrucosospora</name>
    <dbReference type="NCBI Taxonomy" id="46165"/>
    <lineage>
        <taxon>Bacteria</taxon>
        <taxon>Bacillati</taxon>
        <taxon>Actinomycetota</taxon>
        <taxon>Actinomycetes</taxon>
        <taxon>Streptosporangiales</taxon>
        <taxon>Thermomonosporaceae</taxon>
        <taxon>Actinomadura</taxon>
    </lineage>
</organism>
<dbReference type="InterPro" id="IPR058245">
    <property type="entry name" value="NreC/VraR/RcsB-like_REC"/>
</dbReference>
<dbReference type="AlphaFoldDB" id="A0A7D3VST5"/>
<evidence type="ECO:0000313" key="9">
    <source>
        <dbReference type="Proteomes" id="UP000501240"/>
    </source>
</evidence>
<reference evidence="8 9" key="1">
    <citation type="submission" date="2020-05" db="EMBL/GenBank/DDBJ databases">
        <title>Actinomadura verrucosospora NRRL-B18236 (PFL_A860) Genome sequencing and assembly.</title>
        <authorList>
            <person name="Samborskyy M."/>
        </authorList>
    </citation>
    <scope>NUCLEOTIDE SEQUENCE [LARGE SCALE GENOMIC DNA]</scope>
    <source>
        <strain evidence="8 9">NRRL:B18236</strain>
    </source>
</reference>
<dbReference type="RefSeq" id="WP_173092937.1">
    <property type="nucleotide sequence ID" value="NZ_CP053892.1"/>
</dbReference>
<feature type="modified residue" description="4-aspartylphosphate" evidence="5">
    <location>
        <position position="58"/>
    </location>
</feature>
<evidence type="ECO:0000256" key="5">
    <source>
        <dbReference type="PROSITE-ProRule" id="PRU00169"/>
    </source>
</evidence>
<feature type="domain" description="Response regulatory" evidence="7">
    <location>
        <begin position="7"/>
        <end position="123"/>
    </location>
</feature>
<dbReference type="GO" id="GO:0006355">
    <property type="term" value="P:regulation of DNA-templated transcription"/>
    <property type="evidence" value="ECO:0007669"/>
    <property type="project" value="InterPro"/>
</dbReference>
<keyword evidence="2" id="KW-0805">Transcription regulation</keyword>
<evidence type="ECO:0000259" key="6">
    <source>
        <dbReference type="PROSITE" id="PS50043"/>
    </source>
</evidence>
<dbReference type="InterPro" id="IPR011006">
    <property type="entry name" value="CheY-like_superfamily"/>
</dbReference>
<keyword evidence="3" id="KW-0238">DNA-binding</keyword>
<dbReference type="CDD" id="cd06170">
    <property type="entry name" value="LuxR_C_like"/>
    <property type="match status" value="1"/>
</dbReference>
<dbReference type="PRINTS" id="PR00038">
    <property type="entry name" value="HTHLUXR"/>
</dbReference>
<keyword evidence="9" id="KW-1185">Reference proteome</keyword>
<name>A0A7D3VST5_ACTVE</name>
<dbReference type="EMBL" id="CP053892">
    <property type="protein sequence ID" value="QKG19176.1"/>
    <property type="molecule type" value="Genomic_DNA"/>
</dbReference>
<dbReference type="Pfam" id="PF00072">
    <property type="entry name" value="Response_reg"/>
    <property type="match status" value="1"/>
</dbReference>
<protein>
    <submittedName>
        <fullName evidence="8">Two component LuxR family transcriptional regulator</fullName>
    </submittedName>
</protein>
<dbReference type="PROSITE" id="PS50110">
    <property type="entry name" value="RESPONSE_REGULATORY"/>
    <property type="match status" value="1"/>
</dbReference>
<dbReference type="PANTHER" id="PTHR43214:SF24">
    <property type="entry name" value="TRANSCRIPTIONAL REGULATORY PROTEIN NARL-RELATED"/>
    <property type="match status" value="1"/>
</dbReference>
<dbReference type="SMART" id="SM00421">
    <property type="entry name" value="HTH_LUXR"/>
    <property type="match status" value="1"/>
</dbReference>
<keyword evidence="4" id="KW-0804">Transcription</keyword>
<dbReference type="InterPro" id="IPR016032">
    <property type="entry name" value="Sig_transdc_resp-reg_C-effctor"/>
</dbReference>
<proteinExistence type="predicted"/>
<gene>
    <name evidence="8" type="ORF">ACTIVE_0812</name>
</gene>
<dbReference type="InterPro" id="IPR039420">
    <property type="entry name" value="WalR-like"/>
</dbReference>
<dbReference type="SMART" id="SM00448">
    <property type="entry name" value="REC"/>
    <property type="match status" value="1"/>
</dbReference>
<dbReference type="Gene3D" id="3.40.50.2300">
    <property type="match status" value="1"/>
</dbReference>
<dbReference type="InterPro" id="IPR000792">
    <property type="entry name" value="Tscrpt_reg_LuxR_C"/>
</dbReference>
<dbReference type="Pfam" id="PF00196">
    <property type="entry name" value="GerE"/>
    <property type="match status" value="1"/>
</dbReference>
<evidence type="ECO:0000256" key="4">
    <source>
        <dbReference type="ARBA" id="ARBA00023163"/>
    </source>
</evidence>
<dbReference type="InterPro" id="IPR001789">
    <property type="entry name" value="Sig_transdc_resp-reg_receiver"/>
</dbReference>
<dbReference type="CDD" id="cd17535">
    <property type="entry name" value="REC_NarL-like"/>
    <property type="match status" value="1"/>
</dbReference>
<evidence type="ECO:0000259" key="7">
    <source>
        <dbReference type="PROSITE" id="PS50110"/>
    </source>
</evidence>
<accession>A0A7D3VST5</accession>
<evidence type="ECO:0000256" key="3">
    <source>
        <dbReference type="ARBA" id="ARBA00023125"/>
    </source>
</evidence>
<evidence type="ECO:0000313" key="8">
    <source>
        <dbReference type="EMBL" id="QKG19176.1"/>
    </source>
</evidence>
<feature type="domain" description="HTH luxR-type" evidence="6">
    <location>
        <begin position="142"/>
        <end position="207"/>
    </location>
</feature>
<evidence type="ECO:0000256" key="1">
    <source>
        <dbReference type="ARBA" id="ARBA00022553"/>
    </source>
</evidence>
<dbReference type="PROSITE" id="PS50043">
    <property type="entry name" value="HTH_LUXR_2"/>
    <property type="match status" value="1"/>
</dbReference>
<dbReference type="SUPFAM" id="SSF46894">
    <property type="entry name" value="C-terminal effector domain of the bipartite response regulators"/>
    <property type="match status" value="1"/>
</dbReference>
<dbReference type="SUPFAM" id="SSF52172">
    <property type="entry name" value="CheY-like"/>
    <property type="match status" value="1"/>
</dbReference>
<sequence>MTEAPIRLLIADDHPVVRDGLSSMFASAPGFEVLGEAADGAEALRLALDLEPDVVLMDLRMPGMDGLTAIAELGRRGSRARVLVLTTYDTDSHVLPAIEAGATGYLLKDAPRDELLRAARAAAHGEAVLSPSVAASLMNRVREPAPQLLSQRELTVLELVAAGNTNREAAARLFITEATVKTHLLNIYAKLGVSDRAAAVAEAFRRGLLASGSS</sequence>
<keyword evidence="1 5" id="KW-0597">Phosphoprotein</keyword>
<dbReference type="GO" id="GO:0000160">
    <property type="term" value="P:phosphorelay signal transduction system"/>
    <property type="evidence" value="ECO:0007669"/>
    <property type="project" value="InterPro"/>
</dbReference>
<dbReference type="GO" id="GO:0003677">
    <property type="term" value="F:DNA binding"/>
    <property type="evidence" value="ECO:0007669"/>
    <property type="project" value="UniProtKB-KW"/>
</dbReference>
<dbReference type="Proteomes" id="UP000501240">
    <property type="component" value="Chromosome"/>
</dbReference>